<evidence type="ECO:0000259" key="6">
    <source>
        <dbReference type="Pfam" id="PF01061"/>
    </source>
</evidence>
<evidence type="ECO:0000313" key="8">
    <source>
        <dbReference type="EMBL" id="VYU05130.1"/>
    </source>
</evidence>
<feature type="domain" description="ABC-2 type transporter transmembrane" evidence="6">
    <location>
        <begin position="553"/>
        <end position="668"/>
    </location>
</feature>
<keyword evidence="4 5" id="KW-0472">Membrane</keyword>
<evidence type="ECO:0000259" key="7">
    <source>
        <dbReference type="Pfam" id="PF12698"/>
    </source>
</evidence>
<feature type="transmembrane region" description="Helical" evidence="5">
    <location>
        <begin position="592"/>
        <end position="614"/>
    </location>
</feature>
<dbReference type="PANTHER" id="PTHR43077">
    <property type="entry name" value="TRANSPORT PERMEASE YVFS-RELATED"/>
    <property type="match status" value="1"/>
</dbReference>
<dbReference type="RefSeq" id="WP_034726313.1">
    <property type="nucleotide sequence ID" value="NZ_CACRUE010000024.1"/>
</dbReference>
<accession>A0A6N3BK57</accession>
<organism evidence="8">
    <name type="scientific">Intestinibacter bartlettii</name>
    <dbReference type="NCBI Taxonomy" id="261299"/>
    <lineage>
        <taxon>Bacteria</taxon>
        <taxon>Bacillati</taxon>
        <taxon>Bacillota</taxon>
        <taxon>Clostridia</taxon>
        <taxon>Peptostreptococcales</taxon>
        <taxon>Peptostreptococcaceae</taxon>
        <taxon>Intestinibacter</taxon>
    </lineage>
</organism>
<keyword evidence="3 5" id="KW-1133">Transmembrane helix</keyword>
<feature type="transmembrane region" description="Helical" evidence="5">
    <location>
        <begin position="15"/>
        <end position="38"/>
    </location>
</feature>
<feature type="transmembrane region" description="Helical" evidence="5">
    <location>
        <begin position="620"/>
        <end position="640"/>
    </location>
</feature>
<dbReference type="InterPro" id="IPR017500">
    <property type="entry name" value="Phage_infect_YhgE_N"/>
</dbReference>
<dbReference type="Pfam" id="PF12698">
    <property type="entry name" value="ABC2_membrane_3"/>
    <property type="match status" value="1"/>
</dbReference>
<feature type="transmembrane region" description="Helical" evidence="5">
    <location>
        <begin position="559"/>
        <end position="585"/>
    </location>
</feature>
<dbReference type="InterPro" id="IPR017501">
    <property type="entry name" value="Phage_infect_YhgE_C"/>
</dbReference>
<dbReference type="GO" id="GO:0016020">
    <property type="term" value="C:membrane"/>
    <property type="evidence" value="ECO:0007669"/>
    <property type="project" value="UniProtKB-SubCell"/>
</dbReference>
<evidence type="ECO:0000256" key="2">
    <source>
        <dbReference type="ARBA" id="ARBA00022692"/>
    </source>
</evidence>
<dbReference type="EMBL" id="CACRUE010000024">
    <property type="protein sequence ID" value="VYU05130.1"/>
    <property type="molecule type" value="Genomic_DNA"/>
</dbReference>
<dbReference type="NCBIfam" id="TIGR03062">
    <property type="entry name" value="pip_yhgE_Cterm"/>
    <property type="match status" value="1"/>
</dbReference>
<gene>
    <name evidence="8" type="ORF">IBLFYP30_01617</name>
</gene>
<proteinExistence type="predicted"/>
<dbReference type="Gene3D" id="3.40.1710.10">
    <property type="entry name" value="abc type-2 transporter like domain"/>
    <property type="match status" value="1"/>
</dbReference>
<dbReference type="InterPro" id="IPR013525">
    <property type="entry name" value="ABC2_TM"/>
</dbReference>
<comment type="subcellular location">
    <subcellularLocation>
        <location evidence="1">Membrane</location>
        <topology evidence="1">Multi-pass membrane protein</topology>
    </subcellularLocation>
</comment>
<keyword evidence="2 5" id="KW-0812">Transmembrane</keyword>
<feature type="transmembrane region" description="Helical" evidence="5">
    <location>
        <begin position="522"/>
        <end position="539"/>
    </location>
</feature>
<dbReference type="AlphaFoldDB" id="A0A6N3BK57"/>
<evidence type="ECO:0000256" key="1">
    <source>
        <dbReference type="ARBA" id="ARBA00004141"/>
    </source>
</evidence>
<name>A0A6N3BK57_9FIRM</name>
<protein>
    <submittedName>
        <fullName evidence="8">ABC-2 family transporter protein</fullName>
    </submittedName>
</protein>
<evidence type="ECO:0000256" key="5">
    <source>
        <dbReference type="SAM" id="Phobius"/>
    </source>
</evidence>
<feature type="domain" description="ABC-2 type transporter transmembrane" evidence="7">
    <location>
        <begin position="23"/>
        <end position="200"/>
    </location>
</feature>
<reference evidence="8" key="1">
    <citation type="submission" date="2019-11" db="EMBL/GenBank/DDBJ databases">
        <authorList>
            <person name="Feng L."/>
        </authorList>
    </citation>
    <scope>NUCLEOTIDE SEQUENCE</scope>
    <source>
        <strain evidence="8">IbartlettiiLFYP30</strain>
    </source>
</reference>
<dbReference type="NCBIfam" id="TIGR03061">
    <property type="entry name" value="pip_yhgE_Nterm"/>
    <property type="match status" value="1"/>
</dbReference>
<dbReference type="InterPro" id="IPR051328">
    <property type="entry name" value="T7SS_ABC-Transporter"/>
</dbReference>
<evidence type="ECO:0000256" key="3">
    <source>
        <dbReference type="ARBA" id="ARBA00022989"/>
    </source>
</evidence>
<dbReference type="GO" id="GO:0140359">
    <property type="term" value="F:ABC-type transporter activity"/>
    <property type="evidence" value="ECO:0007669"/>
    <property type="project" value="InterPro"/>
</dbReference>
<dbReference type="PANTHER" id="PTHR43077:SF10">
    <property type="entry name" value="TRANSPORT PERMEASE PROTEIN"/>
    <property type="match status" value="1"/>
</dbReference>
<feature type="transmembrane region" description="Helical" evidence="5">
    <location>
        <begin position="681"/>
        <end position="698"/>
    </location>
</feature>
<sequence>MTKILKVFYDDIKDIFTNFALLIVVLALCILPSLYAWFNIYASWDPYGNTGNIPIAVVNKDKGTTLSDKNINVGDQVVKKLKDNDALGWEFVNSDYARKGLENGKYYATIEIPSNFSEDLASILSKKTTKAKIIYSVNEKINAIAPKITDKGASSIQSQVNSEFIKTVGEIAFTLLNDTGVKLQEELPKLTKIETSLIDVKNKFATIDNTVKYGSESIEKMNGVINSLNKNMPLIEKTITTASDLSSDASSFLQNTQNNLSDLGPIIKRDLQILNSVSASAANSASALIEAINSNYEDAPQRIDDLTSKLNNLHNVSSNIVGLLTKINQITNGQHLNDSINKLNTINSKLETSINILNTLKSQIEANEKPSLTKLNSMLTLLNDVNSITSNLVNNYDSTIKNPINKILNQGIGVSENVGELLKNAQAEIPKVKSLLASLSGFSENAEGTIALANEKIPEAKAILNDFIDAISKINNSEDTKDLINFLKNDVMTNVDFLKSPVDIVQKTIYPMTNYGASMTPFYTTLCLWVGILLLTSLLTTEVHVKGEDDDEYKPYQVYLGRGLTFLSIALIQALIVSLGNIFILKVHMDNPLLFTMIALFVSAVFNFIVYSLVSIFGNIGKAVGVILLVLQVAGSGGTFPIQVTPKFFQMIYPFLPFTYGISAMREAIGGVYMPNLTRDISVLLIFLILSIVINIFLKAPINKLFHKFISKLEGSRLTE</sequence>
<evidence type="ECO:0000256" key="4">
    <source>
        <dbReference type="ARBA" id="ARBA00023136"/>
    </source>
</evidence>
<dbReference type="Pfam" id="PF01061">
    <property type="entry name" value="ABC2_membrane"/>
    <property type="match status" value="1"/>
</dbReference>